<dbReference type="EMBL" id="BARW01023715">
    <property type="protein sequence ID" value="GAI98907.1"/>
    <property type="molecule type" value="Genomic_DNA"/>
</dbReference>
<sequence length="153" mass="15721">SIVAGAGGASLGAGIAFETPTNAYSAAAAVTKSGIQVGTAITAESFEDFVLTGMIAEGSGAGQLNYIRSEVPGRSYDGPSKVFTITQVRYLNNNSGGAIGVNEVALTTAGMGGWTHTAQDQWVMTRDKLPATVNVPDTGQLKVTYTIQLTYPA</sequence>
<reference evidence="1" key="1">
    <citation type="journal article" date="2014" name="Front. Microbiol.">
        <title>High frequency of phylogenetically diverse reductive dehalogenase-homologous genes in deep subseafloor sedimentary metagenomes.</title>
        <authorList>
            <person name="Kawai M."/>
            <person name="Futagami T."/>
            <person name="Toyoda A."/>
            <person name="Takaki Y."/>
            <person name="Nishi S."/>
            <person name="Hori S."/>
            <person name="Arai W."/>
            <person name="Tsubouchi T."/>
            <person name="Morono Y."/>
            <person name="Uchiyama I."/>
            <person name="Ito T."/>
            <person name="Fujiyama A."/>
            <person name="Inagaki F."/>
            <person name="Takami H."/>
        </authorList>
    </citation>
    <scope>NUCLEOTIDE SEQUENCE</scope>
    <source>
        <strain evidence="1">Expedition CK06-06</strain>
    </source>
</reference>
<accession>X1T0R1</accession>
<organism evidence="1">
    <name type="scientific">marine sediment metagenome</name>
    <dbReference type="NCBI Taxonomy" id="412755"/>
    <lineage>
        <taxon>unclassified sequences</taxon>
        <taxon>metagenomes</taxon>
        <taxon>ecological metagenomes</taxon>
    </lineage>
</organism>
<gene>
    <name evidence="1" type="ORF">S12H4_39269</name>
</gene>
<feature type="non-terminal residue" evidence="1">
    <location>
        <position position="1"/>
    </location>
</feature>
<protein>
    <submittedName>
        <fullName evidence="1">Uncharacterized protein</fullName>
    </submittedName>
</protein>
<dbReference type="AlphaFoldDB" id="X1T0R1"/>
<name>X1T0R1_9ZZZZ</name>
<comment type="caution">
    <text evidence="1">The sequence shown here is derived from an EMBL/GenBank/DDBJ whole genome shotgun (WGS) entry which is preliminary data.</text>
</comment>
<proteinExistence type="predicted"/>
<evidence type="ECO:0000313" key="1">
    <source>
        <dbReference type="EMBL" id="GAI98907.1"/>
    </source>
</evidence>